<dbReference type="EC" id="4.4.1.5" evidence="3"/>
<dbReference type="Gene3D" id="3.10.180.10">
    <property type="entry name" value="2,3-Dihydroxybiphenyl 1,2-Dioxygenase, domain 1"/>
    <property type="match status" value="1"/>
</dbReference>
<dbReference type="PROSITE" id="PS00934">
    <property type="entry name" value="GLYOXALASE_I_1"/>
    <property type="match status" value="1"/>
</dbReference>
<sequence length="150" mass="16945">MGKIKGTYHTSYTVSDMNRSLAFYRDLMGFEVFSERPAVTSTYFRKIVGFPDAKVYAVLLRIPGSSHVLELLEYKHPQGVKQDLTPNNPGSSHIAYIVDNLQSIYERLRKAEIEFISPPVYLDEGPSKGGWALYLKDPDGIIVELFQGAR</sequence>
<dbReference type="GO" id="GO:0004462">
    <property type="term" value="F:lactoylglutathione lyase activity"/>
    <property type="evidence" value="ECO:0007669"/>
    <property type="project" value="UniProtKB-EC"/>
</dbReference>
<evidence type="ECO:0000313" key="4">
    <source>
        <dbReference type="Proteomes" id="UP000247465"/>
    </source>
</evidence>
<dbReference type="SUPFAM" id="SSF54593">
    <property type="entry name" value="Glyoxalase/Bleomycin resistance protein/Dihydroxybiphenyl dioxygenase"/>
    <property type="match status" value="1"/>
</dbReference>
<dbReference type="GO" id="GO:0004493">
    <property type="term" value="F:methylmalonyl-CoA epimerase activity"/>
    <property type="evidence" value="ECO:0007669"/>
    <property type="project" value="TreeGrafter"/>
</dbReference>
<dbReference type="GO" id="GO:0046491">
    <property type="term" value="P:L-methylmalonyl-CoA metabolic process"/>
    <property type="evidence" value="ECO:0007669"/>
    <property type="project" value="TreeGrafter"/>
</dbReference>
<dbReference type="Proteomes" id="UP000247465">
    <property type="component" value="Chromosome"/>
</dbReference>
<dbReference type="InterPro" id="IPR051785">
    <property type="entry name" value="MMCE/EMCE_epimerase"/>
</dbReference>
<proteinExistence type="predicted"/>
<dbReference type="EMBL" id="CP029803">
    <property type="protein sequence ID" value="AWT59059.1"/>
    <property type="molecule type" value="Genomic_DNA"/>
</dbReference>
<evidence type="ECO:0000256" key="1">
    <source>
        <dbReference type="ARBA" id="ARBA00022723"/>
    </source>
</evidence>
<dbReference type="AlphaFoldDB" id="A0A2Z4AB10"/>
<dbReference type="PANTHER" id="PTHR43048">
    <property type="entry name" value="METHYLMALONYL-COA EPIMERASE"/>
    <property type="match status" value="1"/>
</dbReference>
<dbReference type="KEGG" id="mtar:DF168_00233"/>
<dbReference type="InterPro" id="IPR004360">
    <property type="entry name" value="Glyas_Fos-R_dOase_dom"/>
</dbReference>
<dbReference type="InterPro" id="IPR037523">
    <property type="entry name" value="VOC_core"/>
</dbReference>
<keyword evidence="3" id="KW-0456">Lyase</keyword>
<dbReference type="PANTHER" id="PTHR43048:SF3">
    <property type="entry name" value="METHYLMALONYL-COA EPIMERASE, MITOCHONDRIAL"/>
    <property type="match status" value="1"/>
</dbReference>
<keyword evidence="1" id="KW-0479">Metal-binding</keyword>
<evidence type="ECO:0000259" key="2">
    <source>
        <dbReference type="PROSITE" id="PS51819"/>
    </source>
</evidence>
<dbReference type="Pfam" id="PF00903">
    <property type="entry name" value="Glyoxalase"/>
    <property type="match status" value="1"/>
</dbReference>
<dbReference type="GO" id="GO:0046872">
    <property type="term" value="F:metal ion binding"/>
    <property type="evidence" value="ECO:0007669"/>
    <property type="project" value="UniProtKB-KW"/>
</dbReference>
<dbReference type="PROSITE" id="PS51819">
    <property type="entry name" value="VOC"/>
    <property type="match status" value="1"/>
</dbReference>
<organism evidence="3 4">
    <name type="scientific">Candidatus Moanibacter tarae</name>
    <dbReference type="NCBI Taxonomy" id="2200854"/>
    <lineage>
        <taxon>Bacteria</taxon>
        <taxon>Pseudomonadati</taxon>
        <taxon>Verrucomicrobiota</taxon>
        <taxon>Opitutia</taxon>
        <taxon>Puniceicoccales</taxon>
        <taxon>Puniceicoccales incertae sedis</taxon>
        <taxon>Candidatus Moanibacter</taxon>
    </lineage>
</organism>
<gene>
    <name evidence="3" type="primary">gloA_2</name>
    <name evidence="3" type="ORF">DF168_00233</name>
</gene>
<accession>A0A2Z4AB10</accession>
<dbReference type="InterPro" id="IPR018146">
    <property type="entry name" value="Glyoxalase_1_CS"/>
</dbReference>
<reference evidence="3 4" key="1">
    <citation type="submission" date="2018-06" db="EMBL/GenBank/DDBJ databases">
        <title>Draft Genome Sequence of a Novel Marine Bacterium Related to the Verrucomicrobia.</title>
        <authorList>
            <person name="Vosseberg J."/>
            <person name="Martijn J."/>
            <person name="Ettema T.J.G."/>
        </authorList>
    </citation>
    <scope>NUCLEOTIDE SEQUENCE [LARGE SCALE GENOMIC DNA]</scope>
    <source>
        <strain evidence="3">TARA_B100001123</strain>
    </source>
</reference>
<feature type="domain" description="VOC" evidence="2">
    <location>
        <begin position="6"/>
        <end position="148"/>
    </location>
</feature>
<protein>
    <submittedName>
        <fullName evidence="3">Lactoylglutathione lyase</fullName>
        <ecNumber evidence="3">4.4.1.5</ecNumber>
    </submittedName>
</protein>
<name>A0A2Z4AB10_9BACT</name>
<dbReference type="InterPro" id="IPR029068">
    <property type="entry name" value="Glyas_Bleomycin-R_OHBP_Dase"/>
</dbReference>
<dbReference type="CDD" id="cd06587">
    <property type="entry name" value="VOC"/>
    <property type="match status" value="1"/>
</dbReference>
<evidence type="ECO:0000313" key="3">
    <source>
        <dbReference type="EMBL" id="AWT59059.1"/>
    </source>
</evidence>